<keyword evidence="4" id="KW-1185">Reference proteome</keyword>
<sequence>MTPNGRTTGSAWSLRQTAVYQQVDLHKQTNTWILIQPEPETFKQFLAAAARRGGVAEGLACPKCMEPNLLLLSAGRTKWKEYTAHLRHLLRPLEEKASFSRVGRPSKSDFEVGFSDGQELHRIRKKLVRTWTVLESTIRIIDKWESLFHNLDYRFGESETAATLSGVHEQCQNLRSTLQYHLGAVTKLSNYSAHTEKLLLGILDFRQNEVYFKCQQLVQNELASMHAIAALAEQENRTVARLAEEAREDAKMMRAVSVLAALYLPATLVASIFSSSLVQAQPIDAITSIRLTVTSDIWVFFLLAGLLVLVTLFYVLWLKQRIRKQKHTKVC</sequence>
<dbReference type="AlphaFoldDB" id="A0AAE0N286"/>
<protein>
    <recommendedName>
        <fullName evidence="2">CorA-like transporter domain-containing protein</fullName>
    </recommendedName>
</protein>
<evidence type="ECO:0000259" key="2">
    <source>
        <dbReference type="Pfam" id="PF26616"/>
    </source>
</evidence>
<feature type="transmembrane region" description="Helical" evidence="1">
    <location>
        <begin position="297"/>
        <end position="317"/>
    </location>
</feature>
<gene>
    <name evidence="3" type="ORF">B0H63DRAFT_89153</name>
</gene>
<feature type="domain" description="CorA-like transporter" evidence="2">
    <location>
        <begin position="7"/>
        <end position="49"/>
    </location>
</feature>
<proteinExistence type="predicted"/>
<accession>A0AAE0N286</accession>
<dbReference type="Proteomes" id="UP001285441">
    <property type="component" value="Unassembled WGS sequence"/>
</dbReference>
<comment type="caution">
    <text evidence="3">The sequence shown here is derived from an EMBL/GenBank/DDBJ whole genome shotgun (WGS) entry which is preliminary data.</text>
</comment>
<dbReference type="InterPro" id="IPR058257">
    <property type="entry name" value="CorA-like_dom"/>
</dbReference>
<reference evidence="3" key="1">
    <citation type="journal article" date="2023" name="Mol. Phylogenet. Evol.">
        <title>Genome-scale phylogeny and comparative genomics of the fungal order Sordariales.</title>
        <authorList>
            <person name="Hensen N."/>
            <person name="Bonometti L."/>
            <person name="Westerberg I."/>
            <person name="Brannstrom I.O."/>
            <person name="Guillou S."/>
            <person name="Cros-Aarteil S."/>
            <person name="Calhoun S."/>
            <person name="Haridas S."/>
            <person name="Kuo A."/>
            <person name="Mondo S."/>
            <person name="Pangilinan J."/>
            <person name="Riley R."/>
            <person name="LaButti K."/>
            <person name="Andreopoulos B."/>
            <person name="Lipzen A."/>
            <person name="Chen C."/>
            <person name="Yan M."/>
            <person name="Daum C."/>
            <person name="Ng V."/>
            <person name="Clum A."/>
            <person name="Steindorff A."/>
            <person name="Ohm R.A."/>
            <person name="Martin F."/>
            <person name="Silar P."/>
            <person name="Natvig D.O."/>
            <person name="Lalanne C."/>
            <person name="Gautier V."/>
            <person name="Ament-Velasquez S.L."/>
            <person name="Kruys A."/>
            <person name="Hutchinson M.I."/>
            <person name="Powell A.J."/>
            <person name="Barry K."/>
            <person name="Miller A.N."/>
            <person name="Grigoriev I.V."/>
            <person name="Debuchy R."/>
            <person name="Gladieux P."/>
            <person name="Hiltunen Thoren M."/>
            <person name="Johannesson H."/>
        </authorList>
    </citation>
    <scope>NUCLEOTIDE SEQUENCE</scope>
    <source>
        <strain evidence="3">CBS 232.78</strain>
    </source>
</reference>
<dbReference type="Gene3D" id="1.20.58.340">
    <property type="entry name" value="Magnesium transport protein CorA, transmembrane region"/>
    <property type="match status" value="1"/>
</dbReference>
<keyword evidence="1" id="KW-0472">Membrane</keyword>
<evidence type="ECO:0000313" key="4">
    <source>
        <dbReference type="Proteomes" id="UP001285441"/>
    </source>
</evidence>
<name>A0AAE0N286_9PEZI</name>
<reference evidence="3" key="2">
    <citation type="submission" date="2023-06" db="EMBL/GenBank/DDBJ databases">
        <authorList>
            <consortium name="Lawrence Berkeley National Laboratory"/>
            <person name="Haridas S."/>
            <person name="Hensen N."/>
            <person name="Bonometti L."/>
            <person name="Westerberg I."/>
            <person name="Brannstrom I.O."/>
            <person name="Guillou S."/>
            <person name="Cros-Aarteil S."/>
            <person name="Calhoun S."/>
            <person name="Kuo A."/>
            <person name="Mondo S."/>
            <person name="Pangilinan J."/>
            <person name="Riley R."/>
            <person name="LaButti K."/>
            <person name="Andreopoulos B."/>
            <person name="Lipzen A."/>
            <person name="Chen C."/>
            <person name="Yanf M."/>
            <person name="Daum C."/>
            <person name="Ng V."/>
            <person name="Clum A."/>
            <person name="Steindorff A."/>
            <person name="Ohm R."/>
            <person name="Martin F."/>
            <person name="Silar P."/>
            <person name="Natvig D."/>
            <person name="Lalanne C."/>
            <person name="Gautier V."/>
            <person name="Ament-velasquez S.L."/>
            <person name="Kruys A."/>
            <person name="Hutchinson M.I."/>
            <person name="Powell A.J."/>
            <person name="Barry K."/>
            <person name="Miller A.N."/>
            <person name="Grigoriev I.V."/>
            <person name="Debuchy R."/>
            <person name="Gladieux P."/>
            <person name="Thoren M.H."/>
            <person name="Johannesson H."/>
        </authorList>
    </citation>
    <scope>NUCLEOTIDE SEQUENCE</scope>
    <source>
        <strain evidence="3">CBS 232.78</strain>
    </source>
</reference>
<keyword evidence="1" id="KW-0812">Transmembrane</keyword>
<feature type="transmembrane region" description="Helical" evidence="1">
    <location>
        <begin position="255"/>
        <end position="277"/>
    </location>
</feature>
<keyword evidence="1" id="KW-1133">Transmembrane helix</keyword>
<evidence type="ECO:0000313" key="3">
    <source>
        <dbReference type="EMBL" id="KAK3368037.1"/>
    </source>
</evidence>
<organism evidence="3 4">
    <name type="scientific">Podospora didyma</name>
    <dbReference type="NCBI Taxonomy" id="330526"/>
    <lineage>
        <taxon>Eukaryota</taxon>
        <taxon>Fungi</taxon>
        <taxon>Dikarya</taxon>
        <taxon>Ascomycota</taxon>
        <taxon>Pezizomycotina</taxon>
        <taxon>Sordariomycetes</taxon>
        <taxon>Sordariomycetidae</taxon>
        <taxon>Sordariales</taxon>
        <taxon>Podosporaceae</taxon>
        <taxon>Podospora</taxon>
    </lineage>
</organism>
<evidence type="ECO:0000256" key="1">
    <source>
        <dbReference type="SAM" id="Phobius"/>
    </source>
</evidence>
<dbReference type="Pfam" id="PF26616">
    <property type="entry name" value="CorA-like"/>
    <property type="match status" value="1"/>
</dbReference>
<dbReference type="EMBL" id="JAULSW010000011">
    <property type="protein sequence ID" value="KAK3368037.1"/>
    <property type="molecule type" value="Genomic_DNA"/>
</dbReference>